<evidence type="ECO:0000259" key="3">
    <source>
        <dbReference type="Pfam" id="PF07786"/>
    </source>
</evidence>
<feature type="domain" description="Heparan-alpha-glucosaminide N-acetyltransferase catalytic" evidence="3">
    <location>
        <begin position="222"/>
        <end position="344"/>
    </location>
</feature>
<dbReference type="PROSITE" id="PS51257">
    <property type="entry name" value="PROKAR_LIPOPROTEIN"/>
    <property type="match status" value="1"/>
</dbReference>
<feature type="transmembrane region" description="Helical" evidence="1">
    <location>
        <begin position="448"/>
        <end position="470"/>
    </location>
</feature>
<protein>
    <recommendedName>
        <fullName evidence="3">Heparan-alpha-glucosaminide N-acetyltransferase catalytic domain-containing protein</fullName>
    </recommendedName>
</protein>
<evidence type="ECO:0000256" key="2">
    <source>
        <dbReference type="SAM" id="SignalP"/>
    </source>
</evidence>
<proteinExistence type="predicted"/>
<feature type="transmembrane region" description="Helical" evidence="1">
    <location>
        <begin position="325"/>
        <end position="343"/>
    </location>
</feature>
<feature type="transmembrane region" description="Helical" evidence="1">
    <location>
        <begin position="513"/>
        <end position="535"/>
    </location>
</feature>
<accession>A0AAU9VSY4</accession>
<dbReference type="PANTHER" id="PTHR31061">
    <property type="entry name" value="LD22376P"/>
    <property type="match status" value="1"/>
</dbReference>
<organism evidence="4 5">
    <name type="scientific">Pocillopora meandrina</name>
    <dbReference type="NCBI Taxonomy" id="46732"/>
    <lineage>
        <taxon>Eukaryota</taxon>
        <taxon>Metazoa</taxon>
        <taxon>Cnidaria</taxon>
        <taxon>Anthozoa</taxon>
        <taxon>Hexacorallia</taxon>
        <taxon>Scleractinia</taxon>
        <taxon>Astrocoeniina</taxon>
        <taxon>Pocilloporidae</taxon>
        <taxon>Pocillopora</taxon>
    </lineage>
</organism>
<feature type="transmembrane region" description="Helical" evidence="1">
    <location>
        <begin position="482"/>
        <end position="501"/>
    </location>
</feature>
<feature type="transmembrane region" description="Helical" evidence="1">
    <location>
        <begin position="256"/>
        <end position="280"/>
    </location>
</feature>
<keyword evidence="5" id="KW-1185">Reference proteome</keyword>
<keyword evidence="1" id="KW-0812">Transmembrane</keyword>
<name>A0AAU9VSY4_9CNID</name>
<dbReference type="AlphaFoldDB" id="A0AAU9VSY4"/>
<feature type="transmembrane region" description="Helical" evidence="1">
    <location>
        <begin position="547"/>
        <end position="564"/>
    </location>
</feature>
<dbReference type="Proteomes" id="UP001159428">
    <property type="component" value="Unassembled WGS sequence"/>
</dbReference>
<dbReference type="EMBL" id="CALNXJ010000004">
    <property type="protein sequence ID" value="CAH3037417.1"/>
    <property type="molecule type" value="Genomic_DNA"/>
</dbReference>
<comment type="caution">
    <text evidence="4">The sequence shown here is derived from an EMBL/GenBank/DDBJ whole genome shotgun (WGS) entry which is preliminary data.</text>
</comment>
<evidence type="ECO:0000313" key="5">
    <source>
        <dbReference type="Proteomes" id="UP001159428"/>
    </source>
</evidence>
<feature type="signal peptide" evidence="2">
    <location>
        <begin position="1"/>
        <end position="22"/>
    </location>
</feature>
<feature type="transmembrane region" description="Helical" evidence="1">
    <location>
        <begin position="150"/>
        <end position="170"/>
    </location>
</feature>
<keyword evidence="1" id="KW-1133">Transmembrane helix</keyword>
<keyword evidence="2" id="KW-0732">Signal</keyword>
<dbReference type="Pfam" id="PF07786">
    <property type="entry name" value="HGSNAT_cat"/>
    <property type="match status" value="1"/>
</dbReference>
<feature type="chain" id="PRO_5043987035" description="Heparan-alpha-glucosaminide N-acetyltransferase catalytic domain-containing protein" evidence="2">
    <location>
        <begin position="23"/>
        <end position="610"/>
    </location>
</feature>
<feature type="transmembrane region" description="Helical" evidence="1">
    <location>
        <begin position="364"/>
        <end position="386"/>
    </location>
</feature>
<feature type="transmembrane region" description="Helical" evidence="1">
    <location>
        <begin position="301"/>
        <end position="319"/>
    </location>
</feature>
<evidence type="ECO:0000313" key="4">
    <source>
        <dbReference type="EMBL" id="CAH3037417.1"/>
    </source>
</evidence>
<sequence length="610" mass="68794">MSSRRLLSTAFLLLLFVGLVSNMSSSSCPQEEKLSPNKLKMDTAFVNISSTLEEPITISGISSNCYECPIQEIIPQLLNGAAPLVVNTHYSFTISVKIKNGSQELCRLSYLFGERGWYEYNIHHSDGQSSNKVTCKLEIKRSPDYPYMPLWIALGALFCMAVIWVLLTCIGRKCKVACKKENSNMMNQADEIDDREDTEMHVTGEGEQQMLPETQLKARSRRLKSLDTFRGIAITLMIFVNYGGGGYYFFGHAVWNGLLVADLVFPWFIWIMGVSITLSFRSLRRKKTSKPRIACKILKRSFILFALGLFTSNYGNLKYYRIPGVLQRFGVCYFFVAMMQLLLPPMEKGEKKKRWWEVFRDVFGLWKQWIFVLMLLAGYLALTYGVDVPGCPKGYTGPGGIGEGYPNAFNCTGGMAGYIDTIALGNHLYRLPTIKGVYKTTLPYDPEGILGCLTSIVLVFFGVQAGHILTIHSKHRPRLIRWITWAVLMTAFTLGLCGATKNEGIVPINKNIWSVSFILATGASAFFLFAICYLLTDVLDWWNGAPFFYPGMNSILVYVGHGILWRHFPFSWEMDEYGGHAEKLGMSLAGTALWVLIAYCLFTKNVFLKI</sequence>
<keyword evidence="1" id="KW-0472">Membrane</keyword>
<feature type="transmembrane region" description="Helical" evidence="1">
    <location>
        <begin position="229"/>
        <end position="250"/>
    </location>
</feature>
<evidence type="ECO:0000256" key="1">
    <source>
        <dbReference type="SAM" id="Phobius"/>
    </source>
</evidence>
<gene>
    <name evidence="4" type="ORF">PMEA_00022048</name>
</gene>
<dbReference type="PANTHER" id="PTHR31061:SF24">
    <property type="entry name" value="LD22376P"/>
    <property type="match status" value="1"/>
</dbReference>
<feature type="transmembrane region" description="Helical" evidence="1">
    <location>
        <begin position="584"/>
        <end position="602"/>
    </location>
</feature>
<reference evidence="4 5" key="1">
    <citation type="submission" date="2022-05" db="EMBL/GenBank/DDBJ databases">
        <authorList>
            <consortium name="Genoscope - CEA"/>
            <person name="William W."/>
        </authorList>
    </citation>
    <scope>NUCLEOTIDE SEQUENCE [LARGE SCALE GENOMIC DNA]</scope>
</reference>
<dbReference type="InterPro" id="IPR012429">
    <property type="entry name" value="HGSNAT_cat"/>
</dbReference>